<name>A0A914YDA2_9BILA</name>
<evidence type="ECO:0000313" key="2">
    <source>
        <dbReference type="WBParaSite" id="PSU_v2.g15429.t1"/>
    </source>
</evidence>
<reference evidence="2" key="1">
    <citation type="submission" date="2022-11" db="UniProtKB">
        <authorList>
            <consortium name="WormBaseParasite"/>
        </authorList>
    </citation>
    <scope>IDENTIFICATION</scope>
</reference>
<organism evidence="1 2">
    <name type="scientific">Panagrolaimus superbus</name>
    <dbReference type="NCBI Taxonomy" id="310955"/>
    <lineage>
        <taxon>Eukaryota</taxon>
        <taxon>Metazoa</taxon>
        <taxon>Ecdysozoa</taxon>
        <taxon>Nematoda</taxon>
        <taxon>Chromadorea</taxon>
        <taxon>Rhabditida</taxon>
        <taxon>Tylenchina</taxon>
        <taxon>Panagrolaimomorpha</taxon>
        <taxon>Panagrolaimoidea</taxon>
        <taxon>Panagrolaimidae</taxon>
        <taxon>Panagrolaimus</taxon>
    </lineage>
</organism>
<accession>A0A914YDA2</accession>
<proteinExistence type="predicted"/>
<protein>
    <submittedName>
        <fullName evidence="2">Uncharacterized protein</fullName>
    </submittedName>
</protein>
<dbReference type="AlphaFoldDB" id="A0A914YDA2"/>
<dbReference type="Proteomes" id="UP000887577">
    <property type="component" value="Unplaced"/>
</dbReference>
<evidence type="ECO:0000313" key="1">
    <source>
        <dbReference type="Proteomes" id="UP000887577"/>
    </source>
</evidence>
<keyword evidence="1" id="KW-1185">Reference proteome</keyword>
<sequence>MINKNDLNELEYAEPNFHKDMIKTDKLIIESSGDWDIYVYMISCHYFSDRKEFDNLIFKEERQKNFNSEKKSFENISIKEAFQKLGTKIKVNIDYFFRVENKNEYKKYVGDDYDFDYYQWIWNEMKTMKEKKNWKMLEASEQYLHFRTQMKIIKSILWRKLMIELFGKNDEAINDENIYMLKDFEILYQDGNFTCASSFNGKKYLGFIYGTS</sequence>
<dbReference type="WBParaSite" id="PSU_v2.g15429.t1">
    <property type="protein sequence ID" value="PSU_v2.g15429.t1"/>
    <property type="gene ID" value="PSU_v2.g15429"/>
</dbReference>